<evidence type="ECO:0000256" key="4">
    <source>
        <dbReference type="ARBA" id="ARBA00022692"/>
    </source>
</evidence>
<dbReference type="InterPro" id="IPR050171">
    <property type="entry name" value="MFS_Transporters"/>
</dbReference>
<keyword evidence="5 7" id="KW-1133">Transmembrane helix</keyword>
<feature type="transmembrane region" description="Helical" evidence="7">
    <location>
        <begin position="253"/>
        <end position="273"/>
    </location>
</feature>
<dbReference type="GO" id="GO:0022857">
    <property type="term" value="F:transmembrane transporter activity"/>
    <property type="evidence" value="ECO:0007669"/>
    <property type="project" value="InterPro"/>
</dbReference>
<feature type="transmembrane region" description="Helical" evidence="7">
    <location>
        <begin position="21"/>
        <end position="44"/>
    </location>
</feature>
<evidence type="ECO:0000256" key="5">
    <source>
        <dbReference type="ARBA" id="ARBA00022989"/>
    </source>
</evidence>
<dbReference type="OrthoDB" id="3285241at2"/>
<reference evidence="9 10" key="1">
    <citation type="submission" date="2018-07" db="EMBL/GenBank/DDBJ databases">
        <title>Microbacterium endoborsara sp. nov., a novel actinobacterium isolated from Borszczowia aralocaspica.</title>
        <authorList>
            <person name="An D."/>
        </authorList>
    </citation>
    <scope>NUCLEOTIDE SEQUENCE [LARGE SCALE GENOMIC DNA]</scope>
    <source>
        <strain evidence="9 10">C1.15228</strain>
    </source>
</reference>
<organism evidence="9 10">
    <name type="scientific">Microbacterium sorbitolivorans</name>
    <dbReference type="NCBI Taxonomy" id="1867410"/>
    <lineage>
        <taxon>Bacteria</taxon>
        <taxon>Bacillati</taxon>
        <taxon>Actinomycetota</taxon>
        <taxon>Actinomycetes</taxon>
        <taxon>Micrococcales</taxon>
        <taxon>Microbacteriaceae</taxon>
        <taxon>Microbacterium</taxon>
    </lineage>
</organism>
<accession>A0A367Y6S6</accession>
<evidence type="ECO:0000256" key="1">
    <source>
        <dbReference type="ARBA" id="ARBA00004651"/>
    </source>
</evidence>
<name>A0A367Y6S6_9MICO</name>
<comment type="subcellular location">
    <subcellularLocation>
        <location evidence="1">Cell membrane</location>
        <topology evidence="1">Multi-pass membrane protein</topology>
    </subcellularLocation>
</comment>
<evidence type="ECO:0000259" key="8">
    <source>
        <dbReference type="PROSITE" id="PS50850"/>
    </source>
</evidence>
<dbReference type="Gene3D" id="1.20.1250.20">
    <property type="entry name" value="MFS general substrate transporter like domains"/>
    <property type="match status" value="2"/>
</dbReference>
<dbReference type="PANTHER" id="PTHR23517">
    <property type="entry name" value="RESISTANCE PROTEIN MDTM, PUTATIVE-RELATED-RELATED"/>
    <property type="match status" value="1"/>
</dbReference>
<dbReference type="InterPro" id="IPR011701">
    <property type="entry name" value="MFS"/>
</dbReference>
<keyword evidence="2" id="KW-0813">Transport</keyword>
<keyword evidence="6 7" id="KW-0472">Membrane</keyword>
<dbReference type="InterPro" id="IPR020846">
    <property type="entry name" value="MFS_dom"/>
</dbReference>
<dbReference type="CDD" id="cd17325">
    <property type="entry name" value="MFS_MdtG_SLC18_like"/>
    <property type="match status" value="1"/>
</dbReference>
<dbReference type="SUPFAM" id="SSF103473">
    <property type="entry name" value="MFS general substrate transporter"/>
    <property type="match status" value="1"/>
</dbReference>
<gene>
    <name evidence="9" type="ORF">DTO57_02715</name>
</gene>
<dbReference type="PANTHER" id="PTHR23517:SF3">
    <property type="entry name" value="INTEGRAL MEMBRANE TRANSPORT PROTEIN"/>
    <property type="match status" value="1"/>
</dbReference>
<feature type="transmembrane region" description="Helical" evidence="7">
    <location>
        <begin position="82"/>
        <end position="103"/>
    </location>
</feature>
<feature type="transmembrane region" description="Helical" evidence="7">
    <location>
        <begin position="215"/>
        <end position="233"/>
    </location>
</feature>
<feature type="transmembrane region" description="Helical" evidence="7">
    <location>
        <begin position="173"/>
        <end position="194"/>
    </location>
</feature>
<evidence type="ECO:0000256" key="2">
    <source>
        <dbReference type="ARBA" id="ARBA00022448"/>
    </source>
</evidence>
<evidence type="ECO:0000256" key="7">
    <source>
        <dbReference type="SAM" id="Phobius"/>
    </source>
</evidence>
<evidence type="ECO:0000313" key="9">
    <source>
        <dbReference type="EMBL" id="RCK61564.1"/>
    </source>
</evidence>
<dbReference type="InterPro" id="IPR036259">
    <property type="entry name" value="MFS_trans_sf"/>
</dbReference>
<keyword evidence="4 7" id="KW-0812">Transmembrane</keyword>
<feature type="transmembrane region" description="Helical" evidence="7">
    <location>
        <begin position="109"/>
        <end position="128"/>
    </location>
</feature>
<dbReference type="PROSITE" id="PS50850">
    <property type="entry name" value="MFS"/>
    <property type="match status" value="1"/>
</dbReference>
<keyword evidence="10" id="KW-1185">Reference proteome</keyword>
<dbReference type="Pfam" id="PF07690">
    <property type="entry name" value="MFS_1"/>
    <property type="match status" value="1"/>
</dbReference>
<comment type="caution">
    <text evidence="9">The sequence shown here is derived from an EMBL/GenBank/DDBJ whole genome shotgun (WGS) entry which is preliminary data.</text>
</comment>
<evidence type="ECO:0000256" key="6">
    <source>
        <dbReference type="ARBA" id="ARBA00023136"/>
    </source>
</evidence>
<protein>
    <submittedName>
        <fullName evidence="9">MFS transporter</fullName>
    </submittedName>
</protein>
<sequence>MKRRPPPDPESFRLRDIAVAAYGPSALFGLAEGAMLPVITLSALERGASLSTAAFIAALLGIGSILTNIPAGALTTRIGERWSMVLAAAASAIGLLLCILPFGLWVYGAGVFVLGSASAVFTLARQTYLTDMVPPRMRARALSTLGGSMRIGVFIGPFLSAAAMHFFGVTSAYVISLVAVIGAGLIAFTVPDLETRTPAAVHAAKSISTVTMFRTHWRTFLTLGIAVLLLSAIRQSRQIVIPLWATHIGLDESQASIIYGIAGAIDAAVFYPAGKVMDRYGRRAVAVPCMVLMGLSFVIMPLSGAFVTIMLVAMLMGFANGLGSGIIMTLGADVSPAVGRATFLGVWREFADAGAGLGPVMLSTLTAVASLSVGVIATGCIGFAAAIAMWVWIPKRPAGYTGAIALPDPPPGQDPGATKPLS</sequence>
<dbReference type="GO" id="GO:0005886">
    <property type="term" value="C:plasma membrane"/>
    <property type="evidence" value="ECO:0007669"/>
    <property type="project" value="UniProtKB-SubCell"/>
</dbReference>
<feature type="domain" description="Major facilitator superfamily (MFS) profile" evidence="8">
    <location>
        <begin position="17"/>
        <end position="397"/>
    </location>
</feature>
<dbReference type="EMBL" id="QORO01000001">
    <property type="protein sequence ID" value="RCK61564.1"/>
    <property type="molecule type" value="Genomic_DNA"/>
</dbReference>
<feature type="transmembrane region" description="Helical" evidence="7">
    <location>
        <begin position="367"/>
        <end position="393"/>
    </location>
</feature>
<keyword evidence="3" id="KW-1003">Cell membrane</keyword>
<feature type="transmembrane region" description="Helical" evidence="7">
    <location>
        <begin position="50"/>
        <end position="70"/>
    </location>
</feature>
<evidence type="ECO:0000256" key="3">
    <source>
        <dbReference type="ARBA" id="ARBA00022475"/>
    </source>
</evidence>
<feature type="transmembrane region" description="Helical" evidence="7">
    <location>
        <begin position="149"/>
        <end position="167"/>
    </location>
</feature>
<proteinExistence type="predicted"/>
<dbReference type="AlphaFoldDB" id="A0A367Y6S6"/>
<dbReference type="Proteomes" id="UP000253508">
    <property type="component" value="Unassembled WGS sequence"/>
</dbReference>
<feature type="transmembrane region" description="Helical" evidence="7">
    <location>
        <begin position="285"/>
        <end position="318"/>
    </location>
</feature>
<dbReference type="RefSeq" id="WP_114116669.1">
    <property type="nucleotide sequence ID" value="NZ_BMHU01000001.1"/>
</dbReference>
<evidence type="ECO:0000313" key="10">
    <source>
        <dbReference type="Proteomes" id="UP000253508"/>
    </source>
</evidence>